<evidence type="ECO:0000313" key="2">
    <source>
        <dbReference type="Proteomes" id="UP000258309"/>
    </source>
</evidence>
<proteinExistence type="predicted"/>
<sequence>MRENDRLRREVEAAEAAFNANSRNQRQHSHFHYHCYTMEDYEVERSPAKLQEMDAGDSKDETLWKIEEATKET</sequence>
<feature type="non-terminal residue" evidence="1">
    <location>
        <position position="73"/>
    </location>
</feature>
<name>A0A3E2GYI2_SCYLI</name>
<evidence type="ECO:0000313" key="1">
    <source>
        <dbReference type="EMBL" id="RFU26196.1"/>
    </source>
</evidence>
<protein>
    <submittedName>
        <fullName evidence="1">Uncharacterized protein</fullName>
    </submittedName>
</protein>
<gene>
    <name evidence="1" type="ORF">B7463_g10141</name>
</gene>
<keyword evidence="2" id="KW-1185">Reference proteome</keyword>
<organism evidence="1 2">
    <name type="scientific">Scytalidium lignicola</name>
    <name type="common">Hyphomycete</name>
    <dbReference type="NCBI Taxonomy" id="5539"/>
    <lineage>
        <taxon>Eukaryota</taxon>
        <taxon>Fungi</taxon>
        <taxon>Dikarya</taxon>
        <taxon>Ascomycota</taxon>
        <taxon>Pezizomycotina</taxon>
        <taxon>Leotiomycetes</taxon>
        <taxon>Leotiomycetes incertae sedis</taxon>
        <taxon>Scytalidium</taxon>
    </lineage>
</organism>
<accession>A0A3E2GYI2</accession>
<feature type="non-terminal residue" evidence="1">
    <location>
        <position position="1"/>
    </location>
</feature>
<dbReference type="AlphaFoldDB" id="A0A3E2GYI2"/>
<comment type="caution">
    <text evidence="1">The sequence shown here is derived from an EMBL/GenBank/DDBJ whole genome shotgun (WGS) entry which is preliminary data.</text>
</comment>
<dbReference type="EMBL" id="NCSJ02000277">
    <property type="protein sequence ID" value="RFU26196.1"/>
    <property type="molecule type" value="Genomic_DNA"/>
</dbReference>
<dbReference type="Proteomes" id="UP000258309">
    <property type="component" value="Unassembled WGS sequence"/>
</dbReference>
<reference evidence="1 2" key="1">
    <citation type="submission" date="2018-05" db="EMBL/GenBank/DDBJ databases">
        <title>Draft genome sequence of Scytalidium lignicola DSM 105466, a ubiquitous saprotrophic fungus.</title>
        <authorList>
            <person name="Buettner E."/>
            <person name="Gebauer A.M."/>
            <person name="Hofrichter M."/>
            <person name="Liers C."/>
            <person name="Kellner H."/>
        </authorList>
    </citation>
    <scope>NUCLEOTIDE SEQUENCE [LARGE SCALE GENOMIC DNA]</scope>
    <source>
        <strain evidence="1 2">DSM 105466</strain>
    </source>
</reference>